<dbReference type="EMBL" id="JMIY01000001">
    <property type="protein sequence ID" value="KCZ73401.1"/>
    <property type="molecule type" value="Genomic_DNA"/>
</dbReference>
<evidence type="ECO:0000256" key="2">
    <source>
        <dbReference type="ARBA" id="ARBA00022722"/>
    </source>
</evidence>
<dbReference type="PANTHER" id="PTHR42740">
    <property type="entry name" value="RIBONUCLEASE VAPC3"/>
    <property type="match status" value="1"/>
</dbReference>
<keyword evidence="4" id="KW-0378">Hydrolase</keyword>
<protein>
    <submittedName>
        <fullName evidence="7">Putative nucleic acid-binding protein, contains PIN domain</fullName>
    </submittedName>
</protein>
<dbReference type="SUPFAM" id="SSF88723">
    <property type="entry name" value="PIN domain-like"/>
    <property type="match status" value="1"/>
</dbReference>
<sequence length="127" mass="14238">MIILDTSFLIDFFKGRNKTLDLVNSDVATTVITFHEIISGAKHKKAKNEEKFFRRFFSEIKVFDFDIRAAEKSSEIMASLLTTGKVVNALDVMIAGIAITNGIDKIASNDKDFIEISKITGLDILKY</sequence>
<dbReference type="AlphaFoldDB" id="A0A062V2U8"/>
<keyword evidence="2" id="KW-0540">Nuclease</keyword>
<keyword evidence="5" id="KW-0460">Magnesium</keyword>
<dbReference type="Pfam" id="PF01850">
    <property type="entry name" value="PIN"/>
    <property type="match status" value="1"/>
</dbReference>
<dbReference type="GO" id="GO:0016787">
    <property type="term" value="F:hydrolase activity"/>
    <property type="evidence" value="ECO:0007669"/>
    <property type="project" value="UniProtKB-KW"/>
</dbReference>
<evidence type="ECO:0000313" key="8">
    <source>
        <dbReference type="Proteomes" id="UP000027153"/>
    </source>
</evidence>
<keyword evidence="8" id="KW-1185">Reference proteome</keyword>
<dbReference type="InterPro" id="IPR051749">
    <property type="entry name" value="PINc/VapC_TA_RNase"/>
</dbReference>
<proteinExistence type="predicted"/>
<dbReference type="Gene3D" id="3.40.50.1010">
    <property type="entry name" value="5'-nuclease"/>
    <property type="match status" value="1"/>
</dbReference>
<dbReference type="CDD" id="cd09881">
    <property type="entry name" value="PIN_VapC4-5_FitB-like"/>
    <property type="match status" value="1"/>
</dbReference>
<dbReference type="OrthoDB" id="147588at2157"/>
<reference evidence="7 8" key="1">
    <citation type="journal article" date="2013" name="Nature">
        <title>Anaerobic oxidation of methane coupled to nitrate reduction in a novel archaeal lineage.</title>
        <authorList>
            <person name="Haroon M.F."/>
            <person name="Hu S."/>
            <person name="Shi Y."/>
            <person name="Imelfort M."/>
            <person name="Keller J."/>
            <person name="Hugenholtz P."/>
            <person name="Yuan Z."/>
            <person name="Tyson G.W."/>
        </authorList>
    </citation>
    <scope>NUCLEOTIDE SEQUENCE [LARGE SCALE GENOMIC DNA]</scope>
    <source>
        <strain evidence="7 8">ANME-2d</strain>
    </source>
</reference>
<dbReference type="Proteomes" id="UP000027153">
    <property type="component" value="Unassembled WGS sequence"/>
</dbReference>
<keyword evidence="1" id="KW-1277">Toxin-antitoxin system</keyword>
<comment type="caution">
    <text evidence="7">The sequence shown here is derived from an EMBL/GenBank/DDBJ whole genome shotgun (WGS) entry which is preliminary data.</text>
</comment>
<evidence type="ECO:0000259" key="6">
    <source>
        <dbReference type="SMART" id="SM00670"/>
    </source>
</evidence>
<dbReference type="GO" id="GO:0046872">
    <property type="term" value="F:metal ion binding"/>
    <property type="evidence" value="ECO:0007669"/>
    <property type="project" value="UniProtKB-KW"/>
</dbReference>
<dbReference type="InterPro" id="IPR029060">
    <property type="entry name" value="PIN-like_dom_sf"/>
</dbReference>
<evidence type="ECO:0000256" key="4">
    <source>
        <dbReference type="ARBA" id="ARBA00022801"/>
    </source>
</evidence>
<feature type="domain" description="PIN" evidence="6">
    <location>
        <begin position="1"/>
        <end position="115"/>
    </location>
</feature>
<organism evidence="7 8">
    <name type="scientific">Candidatus Methanoperedens nitratireducens</name>
    <dbReference type="NCBI Taxonomy" id="1392998"/>
    <lineage>
        <taxon>Archaea</taxon>
        <taxon>Methanobacteriati</taxon>
        <taxon>Methanobacteriota</taxon>
        <taxon>Stenosarchaea group</taxon>
        <taxon>Methanomicrobia</taxon>
        <taxon>Methanosarcinales</taxon>
        <taxon>ANME-2 cluster</taxon>
        <taxon>Candidatus Methanoperedentaceae</taxon>
        <taxon>Candidatus Methanoperedens</taxon>
    </lineage>
</organism>
<accession>A0A062V2U8</accession>
<evidence type="ECO:0000256" key="1">
    <source>
        <dbReference type="ARBA" id="ARBA00022649"/>
    </source>
</evidence>
<keyword evidence="3" id="KW-0479">Metal-binding</keyword>
<dbReference type="InterPro" id="IPR002716">
    <property type="entry name" value="PIN_dom"/>
</dbReference>
<evidence type="ECO:0000256" key="5">
    <source>
        <dbReference type="ARBA" id="ARBA00022842"/>
    </source>
</evidence>
<name>A0A062V2U8_9EURY</name>
<evidence type="ECO:0000313" key="7">
    <source>
        <dbReference type="EMBL" id="KCZ73401.1"/>
    </source>
</evidence>
<gene>
    <name evidence="7" type="ORF">ANME2D_00467</name>
</gene>
<dbReference type="PANTHER" id="PTHR42740:SF1">
    <property type="entry name" value="RIBONUCLEASE VAPC3"/>
    <property type="match status" value="1"/>
</dbReference>
<dbReference type="RefSeq" id="WP_048088797.1">
    <property type="nucleotide sequence ID" value="NZ_JMIY01000001.1"/>
</dbReference>
<dbReference type="GO" id="GO:0004540">
    <property type="term" value="F:RNA nuclease activity"/>
    <property type="evidence" value="ECO:0007669"/>
    <property type="project" value="TreeGrafter"/>
</dbReference>
<evidence type="ECO:0000256" key="3">
    <source>
        <dbReference type="ARBA" id="ARBA00022723"/>
    </source>
</evidence>
<dbReference type="SMART" id="SM00670">
    <property type="entry name" value="PINc"/>
    <property type="match status" value="1"/>
</dbReference>